<dbReference type="Pfam" id="PF00440">
    <property type="entry name" value="TetR_N"/>
    <property type="match status" value="1"/>
</dbReference>
<evidence type="ECO:0000256" key="4">
    <source>
        <dbReference type="PROSITE-ProRule" id="PRU00335"/>
    </source>
</evidence>
<dbReference type="EMBL" id="BAABAS010000004">
    <property type="protein sequence ID" value="GAA4226708.1"/>
    <property type="molecule type" value="Genomic_DNA"/>
</dbReference>
<dbReference type="Proteomes" id="UP001501710">
    <property type="component" value="Unassembled WGS sequence"/>
</dbReference>
<feature type="region of interest" description="Disordered" evidence="5">
    <location>
        <begin position="234"/>
        <end position="253"/>
    </location>
</feature>
<dbReference type="InterPro" id="IPR004111">
    <property type="entry name" value="Repressor_TetR_C"/>
</dbReference>
<feature type="compositionally biased region" description="Pro residues" evidence="5">
    <location>
        <begin position="238"/>
        <end position="253"/>
    </location>
</feature>
<keyword evidence="8" id="KW-1185">Reference proteome</keyword>
<gene>
    <name evidence="7" type="ORF">GCM10022254_12510</name>
</gene>
<keyword evidence="1" id="KW-0805">Transcription regulation</keyword>
<dbReference type="SUPFAM" id="SSF46689">
    <property type="entry name" value="Homeodomain-like"/>
    <property type="match status" value="1"/>
</dbReference>
<dbReference type="SUPFAM" id="SSF48498">
    <property type="entry name" value="Tetracyclin repressor-like, C-terminal domain"/>
    <property type="match status" value="1"/>
</dbReference>
<dbReference type="Gene3D" id="1.10.357.10">
    <property type="entry name" value="Tetracycline Repressor, domain 2"/>
    <property type="match status" value="1"/>
</dbReference>
<comment type="caution">
    <text evidence="7">The sequence shown here is derived from an EMBL/GenBank/DDBJ whole genome shotgun (WGS) entry which is preliminary data.</text>
</comment>
<evidence type="ECO:0000256" key="3">
    <source>
        <dbReference type="ARBA" id="ARBA00023163"/>
    </source>
</evidence>
<dbReference type="InterPro" id="IPR036271">
    <property type="entry name" value="Tet_transcr_reg_TetR-rel_C_sf"/>
</dbReference>
<feature type="domain" description="HTH tetR-type" evidence="6">
    <location>
        <begin position="22"/>
        <end position="82"/>
    </location>
</feature>
<organism evidence="7 8">
    <name type="scientific">Actinomadura meridiana</name>
    <dbReference type="NCBI Taxonomy" id="559626"/>
    <lineage>
        <taxon>Bacteria</taxon>
        <taxon>Bacillati</taxon>
        <taxon>Actinomycetota</taxon>
        <taxon>Actinomycetes</taxon>
        <taxon>Streptosporangiales</taxon>
        <taxon>Thermomonosporaceae</taxon>
        <taxon>Actinomadura</taxon>
    </lineage>
</organism>
<reference evidence="8" key="1">
    <citation type="journal article" date="2019" name="Int. J. Syst. Evol. Microbiol.">
        <title>The Global Catalogue of Microorganisms (GCM) 10K type strain sequencing project: providing services to taxonomists for standard genome sequencing and annotation.</title>
        <authorList>
            <consortium name="The Broad Institute Genomics Platform"/>
            <consortium name="The Broad Institute Genome Sequencing Center for Infectious Disease"/>
            <person name="Wu L."/>
            <person name="Ma J."/>
        </authorList>
    </citation>
    <scope>NUCLEOTIDE SEQUENCE [LARGE SCALE GENOMIC DNA]</scope>
    <source>
        <strain evidence="8">JCM 17440</strain>
    </source>
</reference>
<dbReference type="InterPro" id="IPR001647">
    <property type="entry name" value="HTH_TetR"/>
</dbReference>
<dbReference type="RefSeq" id="WP_344891164.1">
    <property type="nucleotide sequence ID" value="NZ_BAABAS010000004.1"/>
</dbReference>
<proteinExistence type="predicted"/>
<keyword evidence="3" id="KW-0804">Transcription</keyword>
<evidence type="ECO:0000313" key="7">
    <source>
        <dbReference type="EMBL" id="GAA4226708.1"/>
    </source>
</evidence>
<protein>
    <submittedName>
        <fullName evidence="7">TetR/AcrR family transcriptional regulator C-terminal domain-containing protein</fullName>
    </submittedName>
</protein>
<name>A0ABP8BUZ9_9ACTN</name>
<evidence type="ECO:0000256" key="1">
    <source>
        <dbReference type="ARBA" id="ARBA00023015"/>
    </source>
</evidence>
<dbReference type="InterPro" id="IPR009057">
    <property type="entry name" value="Homeodomain-like_sf"/>
</dbReference>
<dbReference type="PROSITE" id="PS50977">
    <property type="entry name" value="HTH_TETR_2"/>
    <property type="match status" value="1"/>
</dbReference>
<dbReference type="Gene3D" id="1.10.10.60">
    <property type="entry name" value="Homeodomain-like"/>
    <property type="match status" value="1"/>
</dbReference>
<dbReference type="PANTHER" id="PTHR30055:SF151">
    <property type="entry name" value="TRANSCRIPTIONAL REGULATORY PROTEIN"/>
    <property type="match status" value="1"/>
</dbReference>
<dbReference type="PANTHER" id="PTHR30055">
    <property type="entry name" value="HTH-TYPE TRANSCRIPTIONAL REGULATOR RUTR"/>
    <property type="match status" value="1"/>
</dbReference>
<evidence type="ECO:0000256" key="5">
    <source>
        <dbReference type="SAM" id="MobiDB-lite"/>
    </source>
</evidence>
<evidence type="ECO:0000259" key="6">
    <source>
        <dbReference type="PROSITE" id="PS50977"/>
    </source>
</evidence>
<evidence type="ECO:0000313" key="8">
    <source>
        <dbReference type="Proteomes" id="UP001501710"/>
    </source>
</evidence>
<keyword evidence="2 4" id="KW-0238">DNA-binding</keyword>
<evidence type="ECO:0000256" key="2">
    <source>
        <dbReference type="ARBA" id="ARBA00023125"/>
    </source>
</evidence>
<accession>A0ABP8BUZ9</accession>
<sequence length="253" mass="28386">MSGDDVSIWAVPERQGRGPRPAYSRTQITEAAIRIADADGLDAASMRRIAADLGTGAMSLYRYVPSRDDLLDLMTDHVLGEMNVPDRPSGDWRADLTLIAERTRAVWRAHPWMAALHRPRASLGPQRLRLMEFAFGALDVGVPIDAMFALLDMLTGYVERVVRDEIEWKREIAHSGLTPERWMARSAPYVTDLLKTGDYPMFERIVMDAQLPHMSPDDQFRYGLDRVLDCIASALPTPDHPTPDPPDALPDRP</sequence>
<feature type="DNA-binding region" description="H-T-H motif" evidence="4">
    <location>
        <begin position="45"/>
        <end position="64"/>
    </location>
</feature>
<dbReference type="InterPro" id="IPR050109">
    <property type="entry name" value="HTH-type_TetR-like_transc_reg"/>
</dbReference>
<dbReference type="Pfam" id="PF02909">
    <property type="entry name" value="TetR_C_1"/>
    <property type="match status" value="1"/>
</dbReference>